<dbReference type="GO" id="GO:0005524">
    <property type="term" value="F:ATP binding"/>
    <property type="evidence" value="ECO:0007669"/>
    <property type="project" value="UniProtKB-UniRule"/>
</dbReference>
<keyword evidence="17" id="KW-1185">Reference proteome</keyword>
<comment type="function">
    <text evidence="1 11">Produces ATP from ADP in the presence of a proton gradient across the membrane.</text>
</comment>
<dbReference type="InterPro" id="IPR036794">
    <property type="entry name" value="ATP_F1_dsu/esu_C_sf"/>
</dbReference>
<dbReference type="Proteomes" id="UP000473885">
    <property type="component" value="Unassembled WGS sequence"/>
</dbReference>
<accession>A0A6M0RB29</accession>
<evidence type="ECO:0000256" key="6">
    <source>
        <dbReference type="ARBA" id="ARBA00022781"/>
    </source>
</evidence>
<keyword evidence="5 11" id="KW-1003">Cell membrane</keyword>
<evidence type="ECO:0000256" key="13">
    <source>
        <dbReference type="SAM" id="Coils"/>
    </source>
</evidence>
<dbReference type="NCBIfam" id="NF009984">
    <property type="entry name" value="PRK13450.1"/>
    <property type="match status" value="1"/>
</dbReference>
<dbReference type="InterPro" id="IPR020547">
    <property type="entry name" value="ATP_synth_F1_esu_C"/>
</dbReference>
<reference evidence="16 17" key="1">
    <citation type="submission" date="2019-04" db="EMBL/GenBank/DDBJ databases">
        <title>Genome sequencing of Clostridium botulinum Groups I-IV and Clostridium butyricum.</title>
        <authorList>
            <person name="Brunt J."/>
            <person name="Van Vliet A.H.M."/>
            <person name="Stringer S.C."/>
            <person name="Carter A.T."/>
            <person name="Peck M.W."/>
        </authorList>
    </citation>
    <scope>NUCLEOTIDE SEQUENCE [LARGE SCALE GENOMIC DNA]</scope>
    <source>
        <strain evidence="16 17">IFR 18/094</strain>
    </source>
</reference>
<organism evidence="16 17">
    <name type="scientific">Clostridium niameyense</name>
    <dbReference type="NCBI Taxonomy" id="1622073"/>
    <lineage>
        <taxon>Bacteria</taxon>
        <taxon>Bacillati</taxon>
        <taxon>Bacillota</taxon>
        <taxon>Clostridia</taxon>
        <taxon>Eubacteriales</taxon>
        <taxon>Clostridiaceae</taxon>
        <taxon>Clostridium</taxon>
    </lineage>
</organism>
<evidence type="ECO:0000256" key="11">
    <source>
        <dbReference type="HAMAP-Rule" id="MF_00530"/>
    </source>
</evidence>
<dbReference type="Pfam" id="PF02823">
    <property type="entry name" value="ATP-synt_DE_N"/>
    <property type="match status" value="1"/>
</dbReference>
<evidence type="ECO:0000313" key="16">
    <source>
        <dbReference type="EMBL" id="NEZ47436.1"/>
    </source>
</evidence>
<dbReference type="PANTHER" id="PTHR13822">
    <property type="entry name" value="ATP SYNTHASE DELTA/EPSILON CHAIN"/>
    <property type="match status" value="1"/>
</dbReference>
<feature type="coiled-coil region" evidence="13">
    <location>
        <begin position="92"/>
        <end position="119"/>
    </location>
</feature>
<dbReference type="AlphaFoldDB" id="A0A6M0RB29"/>
<keyword evidence="6 11" id="KW-0375">Hydrogen ion transport</keyword>
<keyword evidence="7 11" id="KW-0406">Ion transport</keyword>
<evidence type="ECO:0000256" key="9">
    <source>
        <dbReference type="ARBA" id="ARBA00023196"/>
    </source>
</evidence>
<dbReference type="Gene3D" id="1.20.5.440">
    <property type="entry name" value="ATP synthase delta/epsilon subunit, C-terminal domain"/>
    <property type="match status" value="1"/>
</dbReference>
<evidence type="ECO:0000256" key="10">
    <source>
        <dbReference type="ARBA" id="ARBA00023310"/>
    </source>
</evidence>
<sequence>MRDSIELTIFTPEKNIKIGEVKEIIIKSEDGSLAILPNHVPMIADLKPTVTKFIDVNDQKKNIFTSTGIIRFIENKANIICDASEWPQDIDLKRAQDAKERAEKRLSEKQSSTDIARAELALVRAIARIKAKH</sequence>
<evidence type="ECO:0000256" key="2">
    <source>
        <dbReference type="ARBA" id="ARBA00004202"/>
    </source>
</evidence>
<keyword evidence="13" id="KW-0175">Coiled coil</keyword>
<proteinExistence type="inferred from homology"/>
<comment type="subunit">
    <text evidence="11 12">F-type ATPases have 2 components, CF(1) - the catalytic core - and CF(0) - the membrane proton channel. CF(1) has five subunits: alpha(3), beta(3), gamma(1), delta(1), epsilon(1). CF(0) has three main subunits: a, b and c.</text>
</comment>
<comment type="caution">
    <text evidence="16">The sequence shown here is derived from an EMBL/GenBank/DDBJ whole genome shotgun (WGS) entry which is preliminary data.</text>
</comment>
<feature type="domain" description="ATP synthase F1 complex delta/epsilon subunit N-terminal" evidence="15">
    <location>
        <begin position="6"/>
        <end position="83"/>
    </location>
</feature>
<dbReference type="EMBL" id="SXDP01000007">
    <property type="protein sequence ID" value="NEZ47436.1"/>
    <property type="molecule type" value="Genomic_DNA"/>
</dbReference>
<dbReference type="SUPFAM" id="SSF46604">
    <property type="entry name" value="Epsilon subunit of F1F0-ATP synthase C-terminal domain"/>
    <property type="match status" value="1"/>
</dbReference>
<dbReference type="HAMAP" id="MF_00530">
    <property type="entry name" value="ATP_synth_epsil_bac"/>
    <property type="match status" value="1"/>
</dbReference>
<evidence type="ECO:0000256" key="4">
    <source>
        <dbReference type="ARBA" id="ARBA00022448"/>
    </source>
</evidence>
<evidence type="ECO:0000259" key="14">
    <source>
        <dbReference type="Pfam" id="PF00401"/>
    </source>
</evidence>
<dbReference type="CDD" id="cd12152">
    <property type="entry name" value="F1-ATPase_delta"/>
    <property type="match status" value="1"/>
</dbReference>
<dbReference type="InterPro" id="IPR036771">
    <property type="entry name" value="ATPsynth_dsu/esu_N"/>
</dbReference>
<evidence type="ECO:0000256" key="5">
    <source>
        <dbReference type="ARBA" id="ARBA00022475"/>
    </source>
</evidence>
<dbReference type="GO" id="GO:0005886">
    <property type="term" value="C:plasma membrane"/>
    <property type="evidence" value="ECO:0007669"/>
    <property type="project" value="UniProtKB-SubCell"/>
</dbReference>
<feature type="domain" description="ATP synthase epsilon subunit C-terminal" evidence="14">
    <location>
        <begin position="89"/>
        <end position="131"/>
    </location>
</feature>
<dbReference type="FunFam" id="1.20.5.440:FF:000001">
    <property type="entry name" value="ATP synthase epsilon chain"/>
    <property type="match status" value="1"/>
</dbReference>
<evidence type="ECO:0000256" key="1">
    <source>
        <dbReference type="ARBA" id="ARBA00003543"/>
    </source>
</evidence>
<keyword evidence="9 11" id="KW-0139">CF(1)</keyword>
<evidence type="ECO:0000313" key="17">
    <source>
        <dbReference type="Proteomes" id="UP000473885"/>
    </source>
</evidence>
<dbReference type="GO" id="GO:0046933">
    <property type="term" value="F:proton-transporting ATP synthase activity, rotational mechanism"/>
    <property type="evidence" value="ECO:0007669"/>
    <property type="project" value="UniProtKB-UniRule"/>
</dbReference>
<keyword evidence="8 11" id="KW-0472">Membrane</keyword>
<evidence type="ECO:0000256" key="3">
    <source>
        <dbReference type="ARBA" id="ARBA00005712"/>
    </source>
</evidence>
<dbReference type="PANTHER" id="PTHR13822:SF10">
    <property type="entry name" value="ATP SYNTHASE EPSILON CHAIN, CHLOROPLASTIC"/>
    <property type="match status" value="1"/>
</dbReference>
<comment type="subcellular location">
    <subcellularLocation>
        <location evidence="2 11">Cell membrane</location>
        <topology evidence="2 11">Peripheral membrane protein</topology>
    </subcellularLocation>
</comment>
<keyword evidence="4 11" id="KW-0813">Transport</keyword>
<dbReference type="Pfam" id="PF00401">
    <property type="entry name" value="ATP-synt_DE"/>
    <property type="match status" value="1"/>
</dbReference>
<dbReference type="RefSeq" id="WP_050608312.1">
    <property type="nucleotide sequence ID" value="NZ_CABKUB010000006.1"/>
</dbReference>
<evidence type="ECO:0000259" key="15">
    <source>
        <dbReference type="Pfam" id="PF02823"/>
    </source>
</evidence>
<evidence type="ECO:0000256" key="12">
    <source>
        <dbReference type="RuleBase" id="RU003656"/>
    </source>
</evidence>
<gene>
    <name evidence="11" type="primary">atpC</name>
    <name evidence="16" type="ORF">FDF74_09540</name>
</gene>
<dbReference type="InterPro" id="IPR001469">
    <property type="entry name" value="ATP_synth_F1_dsu/esu"/>
</dbReference>
<dbReference type="OrthoDB" id="9804110at2"/>
<name>A0A6M0RB29_9CLOT</name>
<protein>
    <recommendedName>
        <fullName evidence="11">ATP synthase epsilon chain</fullName>
    </recommendedName>
    <alternativeName>
        <fullName evidence="11">ATP synthase F1 sector epsilon subunit</fullName>
    </alternativeName>
    <alternativeName>
        <fullName evidence="11">F-ATPase epsilon subunit</fullName>
    </alternativeName>
</protein>
<dbReference type="GO" id="GO:0045259">
    <property type="term" value="C:proton-transporting ATP synthase complex"/>
    <property type="evidence" value="ECO:0007669"/>
    <property type="project" value="UniProtKB-KW"/>
</dbReference>
<dbReference type="NCBIfam" id="TIGR01216">
    <property type="entry name" value="ATP_synt_epsi"/>
    <property type="match status" value="1"/>
</dbReference>
<evidence type="ECO:0000256" key="7">
    <source>
        <dbReference type="ARBA" id="ARBA00023065"/>
    </source>
</evidence>
<keyword evidence="10 11" id="KW-0066">ATP synthesis</keyword>
<dbReference type="Gene3D" id="2.60.15.10">
    <property type="entry name" value="F0F1 ATP synthase delta/epsilon subunit, N-terminal"/>
    <property type="match status" value="1"/>
</dbReference>
<dbReference type="InterPro" id="IPR020546">
    <property type="entry name" value="ATP_synth_F1_dsu/esu_N"/>
</dbReference>
<comment type="similarity">
    <text evidence="3 11 12">Belongs to the ATPase epsilon chain family.</text>
</comment>
<dbReference type="SUPFAM" id="SSF51344">
    <property type="entry name" value="Epsilon subunit of F1F0-ATP synthase N-terminal domain"/>
    <property type="match status" value="1"/>
</dbReference>
<evidence type="ECO:0000256" key="8">
    <source>
        <dbReference type="ARBA" id="ARBA00023136"/>
    </source>
</evidence>